<accession>A0ACB7XNE5</accession>
<comment type="caution">
    <text evidence="1">The sequence shown here is derived from an EMBL/GenBank/DDBJ whole genome shotgun (WGS) entry which is preliminary data.</text>
</comment>
<protein>
    <submittedName>
        <fullName evidence="1">Uncharacterized protein</fullName>
    </submittedName>
</protein>
<keyword evidence="2" id="KW-1185">Reference proteome</keyword>
<proteinExistence type="predicted"/>
<gene>
    <name evidence="1" type="ORF">Vadar_000325</name>
</gene>
<dbReference type="EMBL" id="CM037151">
    <property type="protein sequence ID" value="KAH7841998.1"/>
    <property type="molecule type" value="Genomic_DNA"/>
</dbReference>
<name>A0ACB7XNE5_9ERIC</name>
<evidence type="ECO:0000313" key="2">
    <source>
        <dbReference type="Proteomes" id="UP000828048"/>
    </source>
</evidence>
<evidence type="ECO:0000313" key="1">
    <source>
        <dbReference type="EMBL" id="KAH7841998.1"/>
    </source>
</evidence>
<reference evidence="1 2" key="1">
    <citation type="journal article" date="2021" name="Hortic Res">
        <title>High-quality reference genome and annotation aids understanding of berry development for evergreen blueberry (Vaccinium darrowii).</title>
        <authorList>
            <person name="Yu J."/>
            <person name="Hulse-Kemp A.M."/>
            <person name="Babiker E."/>
            <person name="Staton M."/>
        </authorList>
    </citation>
    <scope>NUCLEOTIDE SEQUENCE [LARGE SCALE GENOMIC DNA]</scope>
    <source>
        <strain evidence="2">cv. NJ 8807/NJ 8810</strain>
        <tissue evidence="1">Young leaf</tissue>
    </source>
</reference>
<dbReference type="Proteomes" id="UP000828048">
    <property type="component" value="Chromosome 1"/>
</dbReference>
<organism evidence="1 2">
    <name type="scientific">Vaccinium darrowii</name>
    <dbReference type="NCBI Taxonomy" id="229202"/>
    <lineage>
        <taxon>Eukaryota</taxon>
        <taxon>Viridiplantae</taxon>
        <taxon>Streptophyta</taxon>
        <taxon>Embryophyta</taxon>
        <taxon>Tracheophyta</taxon>
        <taxon>Spermatophyta</taxon>
        <taxon>Magnoliopsida</taxon>
        <taxon>eudicotyledons</taxon>
        <taxon>Gunneridae</taxon>
        <taxon>Pentapetalae</taxon>
        <taxon>asterids</taxon>
        <taxon>Ericales</taxon>
        <taxon>Ericaceae</taxon>
        <taxon>Vaccinioideae</taxon>
        <taxon>Vaccinieae</taxon>
        <taxon>Vaccinium</taxon>
    </lineage>
</organism>
<sequence>MWTDAKVASTTTTFVLMFSSCVFQILIDNVDKPTGSLYSDSDLQPPKEIKYPEAKKAIFLKQISHYQRSSKGYVNLVNMAYAFWPTHRYTIEGRHRECREDESE</sequence>